<dbReference type="InterPro" id="IPR050185">
    <property type="entry name" value="Ub_carboxyl-term_hydrolase"/>
</dbReference>
<evidence type="ECO:0000313" key="4">
    <source>
        <dbReference type="EMBL" id="KAA8916926.1"/>
    </source>
</evidence>
<gene>
    <name evidence="4" type="ORF">TRICI_000893</name>
</gene>
<dbReference type="PROSITE" id="PS51283">
    <property type="entry name" value="DUSP"/>
    <property type="match status" value="1"/>
</dbReference>
<feature type="compositionally biased region" description="Polar residues" evidence="1">
    <location>
        <begin position="13"/>
        <end position="38"/>
    </location>
</feature>
<dbReference type="VEuPathDB" id="FungiDB:TRICI_000893"/>
<name>A0A642VBT2_9ASCO</name>
<dbReference type="Gene3D" id="3.90.70.10">
    <property type="entry name" value="Cysteine proteinases"/>
    <property type="match status" value="1"/>
</dbReference>
<feature type="domain" description="DUSP" evidence="3">
    <location>
        <begin position="128"/>
        <end position="218"/>
    </location>
</feature>
<keyword evidence="5" id="KW-1185">Reference proteome</keyword>
<dbReference type="PROSITE" id="PS50235">
    <property type="entry name" value="USP_3"/>
    <property type="match status" value="1"/>
</dbReference>
<dbReference type="OrthoDB" id="952271at2759"/>
<feature type="compositionally biased region" description="Low complexity" evidence="1">
    <location>
        <begin position="1"/>
        <end position="12"/>
    </location>
</feature>
<dbReference type="AlphaFoldDB" id="A0A642VBT2"/>
<dbReference type="InterPro" id="IPR018200">
    <property type="entry name" value="USP_CS"/>
</dbReference>
<dbReference type="PROSITE" id="PS00972">
    <property type="entry name" value="USP_1"/>
    <property type="match status" value="1"/>
</dbReference>
<feature type="compositionally biased region" description="Polar residues" evidence="1">
    <location>
        <begin position="96"/>
        <end position="131"/>
    </location>
</feature>
<dbReference type="InterPro" id="IPR001394">
    <property type="entry name" value="Peptidase_C19_UCH"/>
</dbReference>
<comment type="caution">
    <text evidence="4">The sequence shown here is derived from an EMBL/GenBank/DDBJ whole genome shotgun (WGS) entry which is preliminary data.</text>
</comment>
<feature type="domain" description="USP" evidence="2">
    <location>
        <begin position="355"/>
        <end position="424"/>
    </location>
</feature>
<protein>
    <submittedName>
        <fullName evidence="4">Uncharacterized protein</fullName>
    </submittedName>
</protein>
<dbReference type="Gene3D" id="3.30.2230.10">
    <property type="entry name" value="DUSP-like"/>
    <property type="match status" value="1"/>
</dbReference>
<feature type="compositionally biased region" description="Polar residues" evidence="1">
    <location>
        <begin position="74"/>
        <end position="88"/>
    </location>
</feature>
<dbReference type="GO" id="GO:0016579">
    <property type="term" value="P:protein deubiquitination"/>
    <property type="evidence" value="ECO:0007669"/>
    <property type="project" value="InterPro"/>
</dbReference>
<dbReference type="Proteomes" id="UP000761534">
    <property type="component" value="Unassembled WGS sequence"/>
</dbReference>
<dbReference type="Pfam" id="PF00443">
    <property type="entry name" value="UCH"/>
    <property type="match status" value="1"/>
</dbReference>
<dbReference type="InterPro" id="IPR038765">
    <property type="entry name" value="Papain-like_cys_pep_sf"/>
</dbReference>
<evidence type="ECO:0000259" key="2">
    <source>
        <dbReference type="PROSITE" id="PS50235"/>
    </source>
</evidence>
<sequence length="424" mass="47229">MSSNEQEQNNNSHQTLSPPSSRPVTPIESSSSPQSPYQVTKEVVADPPSTIQDGDSDSRSSTSSNKRAKVDQDGTPTLYTLSETSSGSPVYISDGNPVSNRENTSNEDGNSIDMVNNNSNDGEPTHSMSRNDQVSLVGNLLDSDEKKPGDKYYMVPGDWWVVFQNPEQDPGVIDCTNLLDSSRWMDPATYTYPVPEHVWELLKKWHGVKGDSVPRYVIYSKAVDDLLVEINPPVVKCRLLDGYGFTSPMFNKTTAWMSIKEPLEKLVDHLDLEIDMADCPPVKLWWVRGPQNSYLEHTAGNRITESQFHALDVSVIEDTSQTLEDLGFIGTNYIVIEIKGHNGWISDKPPLRGITGLMNLGNTCYMNSALQCLMHVEELACYFLSMWIVLTLKPPLNWGHAPNHPGPVLRRSETLSVSNEARKS</sequence>
<dbReference type="PANTHER" id="PTHR21646">
    <property type="entry name" value="UBIQUITIN CARBOXYL-TERMINAL HYDROLASE"/>
    <property type="match status" value="1"/>
</dbReference>
<dbReference type="SUPFAM" id="SSF143791">
    <property type="entry name" value="DUSP-like"/>
    <property type="match status" value="1"/>
</dbReference>
<proteinExistence type="predicted"/>
<dbReference type="InterPro" id="IPR006615">
    <property type="entry name" value="Pept_C19_DUSP"/>
</dbReference>
<evidence type="ECO:0000313" key="5">
    <source>
        <dbReference type="Proteomes" id="UP000761534"/>
    </source>
</evidence>
<organism evidence="4 5">
    <name type="scientific">Trichomonascus ciferrii</name>
    <dbReference type="NCBI Taxonomy" id="44093"/>
    <lineage>
        <taxon>Eukaryota</taxon>
        <taxon>Fungi</taxon>
        <taxon>Dikarya</taxon>
        <taxon>Ascomycota</taxon>
        <taxon>Saccharomycotina</taxon>
        <taxon>Dipodascomycetes</taxon>
        <taxon>Dipodascales</taxon>
        <taxon>Trichomonascaceae</taxon>
        <taxon>Trichomonascus</taxon>
        <taxon>Trichomonascus ciferrii complex</taxon>
    </lineage>
</organism>
<dbReference type="InterPro" id="IPR035927">
    <property type="entry name" value="DUSP-like_sf"/>
</dbReference>
<feature type="region of interest" description="Disordered" evidence="1">
    <location>
        <begin position="1"/>
        <end position="131"/>
    </location>
</feature>
<dbReference type="EMBL" id="SWFS01000077">
    <property type="protein sequence ID" value="KAA8916926.1"/>
    <property type="molecule type" value="Genomic_DNA"/>
</dbReference>
<dbReference type="InterPro" id="IPR028889">
    <property type="entry name" value="USP"/>
</dbReference>
<evidence type="ECO:0000259" key="3">
    <source>
        <dbReference type="PROSITE" id="PS51283"/>
    </source>
</evidence>
<evidence type="ECO:0000256" key="1">
    <source>
        <dbReference type="SAM" id="MobiDB-lite"/>
    </source>
</evidence>
<dbReference type="SUPFAM" id="SSF54001">
    <property type="entry name" value="Cysteine proteinases"/>
    <property type="match status" value="1"/>
</dbReference>
<accession>A0A642VBT2</accession>
<dbReference type="GO" id="GO:0004843">
    <property type="term" value="F:cysteine-type deubiquitinase activity"/>
    <property type="evidence" value="ECO:0007669"/>
    <property type="project" value="InterPro"/>
</dbReference>
<reference evidence="4" key="1">
    <citation type="journal article" date="2019" name="G3 (Bethesda)">
        <title>Genome Assemblies of Two Rare Opportunistic Yeast Pathogens: Diutina rugosa (syn. Candida rugosa) and Trichomonascus ciferrii (syn. Candida ciferrii).</title>
        <authorList>
            <person name="Mixao V."/>
            <person name="Saus E."/>
            <person name="Hansen A.P."/>
            <person name="Lass-Florl C."/>
            <person name="Gabaldon T."/>
        </authorList>
    </citation>
    <scope>NUCLEOTIDE SEQUENCE</scope>
    <source>
        <strain evidence="4">CBS 4856</strain>
    </source>
</reference>
<dbReference type="Pfam" id="PF06337">
    <property type="entry name" value="DUSP"/>
    <property type="match status" value="1"/>
</dbReference>